<dbReference type="PANTHER" id="PTHR36529">
    <property type="entry name" value="SLL1095 PROTEIN"/>
    <property type="match status" value="1"/>
</dbReference>
<gene>
    <name evidence="1" type="ORF">HUW51_22020</name>
</gene>
<proteinExistence type="predicted"/>
<dbReference type="Proteomes" id="UP000515237">
    <property type="component" value="Chromosome"/>
</dbReference>
<dbReference type="InterPro" id="IPR018641">
    <property type="entry name" value="Trfase_1_rSAM/seldom-assoc"/>
</dbReference>
<reference evidence="1 2" key="1">
    <citation type="journal article" date="2018" name="Int. J. Syst. Evol. Microbiol.">
        <title>Adhaeribacter swui sp. nov., isolated from wet mud.</title>
        <authorList>
            <person name="Kim D.U."/>
            <person name="Kim K.W."/>
            <person name="Kang M.S."/>
            <person name="Kim J.Y."/>
            <person name="Jang J.H."/>
            <person name="Kim M.K."/>
        </authorList>
    </citation>
    <scope>NUCLEOTIDE SEQUENCE [LARGE SCALE GENOMIC DNA]</scope>
    <source>
        <strain evidence="1 2">KCTC 52873</strain>
    </source>
</reference>
<dbReference type="PANTHER" id="PTHR36529:SF1">
    <property type="entry name" value="GLYCOSYLTRANSFERASE"/>
    <property type="match status" value="1"/>
</dbReference>
<dbReference type="InterPro" id="IPR029044">
    <property type="entry name" value="Nucleotide-diphossugar_trans"/>
</dbReference>
<protein>
    <submittedName>
        <fullName evidence="1">DUF2064 domain-containing protein</fullName>
    </submittedName>
</protein>
<keyword evidence="2" id="KW-1185">Reference proteome</keyword>
<sequence length="229" mass="25197">MKAARAHTAVLLFTRTSTEEARAKKFTPGTRRNKAIIRQLINRTKLLVQQAGLPLIVIDSAKQKGETFGERLQHAVQQVVNAGYEQVICLGNDSPGLTPGLIRLAAAKLQHQDFVFGRAADGGVYLIGLRQPTLSKLNFATIPWHTAQVFQELCRQTNLCRVTLLAPILADADDQAALQGISNTFTTVRFFKILRSLLQLVRAFVPSFTPLFVAARLTCQGLRAPPRGI</sequence>
<accession>A0A7G7GDM9</accession>
<dbReference type="SUPFAM" id="SSF53448">
    <property type="entry name" value="Nucleotide-diphospho-sugar transferases"/>
    <property type="match status" value="1"/>
</dbReference>
<evidence type="ECO:0000313" key="2">
    <source>
        <dbReference type="Proteomes" id="UP000515237"/>
    </source>
</evidence>
<dbReference type="Pfam" id="PF09837">
    <property type="entry name" value="DUF2064"/>
    <property type="match status" value="1"/>
</dbReference>
<dbReference type="KEGG" id="aswu:HUW51_22020"/>
<evidence type="ECO:0000313" key="1">
    <source>
        <dbReference type="EMBL" id="QNF35263.1"/>
    </source>
</evidence>
<dbReference type="EMBL" id="CP055156">
    <property type="protein sequence ID" value="QNF35263.1"/>
    <property type="molecule type" value="Genomic_DNA"/>
</dbReference>
<dbReference type="AlphaFoldDB" id="A0A7G7GDM9"/>
<dbReference type="RefSeq" id="WP_185271754.1">
    <property type="nucleotide sequence ID" value="NZ_CP055156.1"/>
</dbReference>
<organism evidence="1 2">
    <name type="scientific">Adhaeribacter swui</name>
    <dbReference type="NCBI Taxonomy" id="2086471"/>
    <lineage>
        <taxon>Bacteria</taxon>
        <taxon>Pseudomonadati</taxon>
        <taxon>Bacteroidota</taxon>
        <taxon>Cytophagia</taxon>
        <taxon>Cytophagales</taxon>
        <taxon>Hymenobacteraceae</taxon>
        <taxon>Adhaeribacter</taxon>
    </lineage>
</organism>
<name>A0A7G7GDM9_9BACT</name>
<dbReference type="Gene3D" id="3.90.550.10">
    <property type="entry name" value="Spore Coat Polysaccharide Biosynthesis Protein SpsA, Chain A"/>
    <property type="match status" value="1"/>
</dbReference>